<reference evidence="2 3" key="1">
    <citation type="submission" date="2014-11" db="EMBL/GenBank/DDBJ databases">
        <title>Genetic blueprint of the zoonotic pathogen Toxocara canis.</title>
        <authorList>
            <person name="Zhu X.-Q."/>
            <person name="Korhonen P.K."/>
            <person name="Cai H."/>
            <person name="Young N.D."/>
            <person name="Nejsum P."/>
            <person name="von Samson-Himmelstjerna G."/>
            <person name="Boag P.R."/>
            <person name="Tan P."/>
            <person name="Li Q."/>
            <person name="Min J."/>
            <person name="Yang Y."/>
            <person name="Wang X."/>
            <person name="Fang X."/>
            <person name="Hall R.S."/>
            <person name="Hofmann A."/>
            <person name="Sternberg P.W."/>
            <person name="Jex A.R."/>
            <person name="Gasser R.B."/>
        </authorList>
    </citation>
    <scope>NUCLEOTIDE SEQUENCE [LARGE SCALE GENOMIC DNA]</scope>
    <source>
        <strain evidence="2">PN_DK_2014</strain>
    </source>
</reference>
<accession>A0A0B2USH0</accession>
<protein>
    <submittedName>
        <fullName evidence="2">Uncharacterized protein</fullName>
    </submittedName>
</protein>
<proteinExistence type="predicted"/>
<organism evidence="2 3">
    <name type="scientific">Toxocara canis</name>
    <name type="common">Canine roundworm</name>
    <dbReference type="NCBI Taxonomy" id="6265"/>
    <lineage>
        <taxon>Eukaryota</taxon>
        <taxon>Metazoa</taxon>
        <taxon>Ecdysozoa</taxon>
        <taxon>Nematoda</taxon>
        <taxon>Chromadorea</taxon>
        <taxon>Rhabditida</taxon>
        <taxon>Spirurina</taxon>
        <taxon>Ascaridomorpha</taxon>
        <taxon>Ascaridoidea</taxon>
        <taxon>Toxocaridae</taxon>
        <taxon>Toxocara</taxon>
    </lineage>
</organism>
<keyword evidence="3" id="KW-1185">Reference proteome</keyword>
<dbReference type="Proteomes" id="UP000031036">
    <property type="component" value="Unassembled WGS sequence"/>
</dbReference>
<dbReference type="EMBL" id="JPKZ01003287">
    <property type="protein sequence ID" value="KHN72179.1"/>
    <property type="molecule type" value="Genomic_DNA"/>
</dbReference>
<evidence type="ECO:0000313" key="2">
    <source>
        <dbReference type="EMBL" id="KHN72179.1"/>
    </source>
</evidence>
<evidence type="ECO:0000313" key="3">
    <source>
        <dbReference type="Proteomes" id="UP000031036"/>
    </source>
</evidence>
<name>A0A0B2USH0_TOXCA</name>
<comment type="caution">
    <text evidence="2">The sequence shown here is derived from an EMBL/GenBank/DDBJ whole genome shotgun (WGS) entry which is preliminary data.</text>
</comment>
<feature type="region of interest" description="Disordered" evidence="1">
    <location>
        <begin position="16"/>
        <end position="40"/>
    </location>
</feature>
<gene>
    <name evidence="2" type="ORF">Tcan_09395</name>
</gene>
<dbReference type="AlphaFoldDB" id="A0A0B2USH0"/>
<sequence>MKGTVIQTFGEDVASEGKQKRWNSSGTLMAKDEGHGGEEPAISFSINSEQSIQSRSELQSAKGERKRRIMDNVHTIGINIYDSESAISLNSS</sequence>
<evidence type="ECO:0000256" key="1">
    <source>
        <dbReference type="SAM" id="MobiDB-lite"/>
    </source>
</evidence>